<evidence type="ECO:0000256" key="10">
    <source>
        <dbReference type="ARBA" id="ARBA00023136"/>
    </source>
</evidence>
<dbReference type="PANTHER" id="PTHR22950:SF244">
    <property type="entry name" value="NEUTRAL AMINO ACID TRANSPORTER 9"/>
    <property type="match status" value="1"/>
</dbReference>
<dbReference type="OrthoDB" id="294730at2759"/>
<accession>A0A1D1VIZ9</accession>
<dbReference type="GO" id="GO:0015179">
    <property type="term" value="F:L-amino acid transmembrane transporter activity"/>
    <property type="evidence" value="ECO:0007669"/>
    <property type="project" value="TreeGrafter"/>
</dbReference>
<keyword evidence="10 16" id="KW-0472">Membrane</keyword>
<dbReference type="AlphaFoldDB" id="A0A1D1VIZ9"/>
<evidence type="ECO:0000256" key="13">
    <source>
        <dbReference type="ARBA" id="ARBA00023228"/>
    </source>
</evidence>
<evidence type="ECO:0000313" key="18">
    <source>
        <dbReference type="EMBL" id="GAV00073.1"/>
    </source>
</evidence>
<keyword evidence="8 16" id="KW-1133">Transmembrane helix</keyword>
<evidence type="ECO:0000256" key="5">
    <source>
        <dbReference type="ARBA" id="ARBA00022723"/>
    </source>
</evidence>
<evidence type="ECO:0000256" key="8">
    <source>
        <dbReference type="ARBA" id="ARBA00022989"/>
    </source>
</evidence>
<evidence type="ECO:0000256" key="6">
    <source>
        <dbReference type="ARBA" id="ARBA00022753"/>
    </source>
</evidence>
<evidence type="ECO:0000256" key="15">
    <source>
        <dbReference type="SAM" id="MobiDB-lite"/>
    </source>
</evidence>
<protein>
    <recommendedName>
        <fullName evidence="17">Amino acid transporter transmembrane domain-containing protein</fullName>
    </recommendedName>
</protein>
<feature type="transmembrane region" description="Helical" evidence="16">
    <location>
        <begin position="339"/>
        <end position="361"/>
    </location>
</feature>
<reference evidence="18 19" key="1">
    <citation type="journal article" date="2016" name="Nat. Commun.">
        <title>Extremotolerant tardigrade genome and improved radiotolerance of human cultured cells by tardigrade-unique protein.</title>
        <authorList>
            <person name="Hashimoto T."/>
            <person name="Horikawa D.D."/>
            <person name="Saito Y."/>
            <person name="Kuwahara H."/>
            <person name="Kozuka-Hata H."/>
            <person name="Shin-I T."/>
            <person name="Minakuchi Y."/>
            <person name="Ohishi K."/>
            <person name="Motoyama A."/>
            <person name="Aizu T."/>
            <person name="Enomoto A."/>
            <person name="Kondo K."/>
            <person name="Tanaka S."/>
            <person name="Hara Y."/>
            <person name="Koshikawa S."/>
            <person name="Sagara H."/>
            <person name="Miura T."/>
            <person name="Yokobori S."/>
            <person name="Miyagawa K."/>
            <person name="Suzuki Y."/>
            <person name="Kubo T."/>
            <person name="Oyama M."/>
            <person name="Kohara Y."/>
            <person name="Fujiyama A."/>
            <person name="Arakawa K."/>
            <person name="Katayama T."/>
            <person name="Toyoda A."/>
            <person name="Kunieda T."/>
        </authorList>
    </citation>
    <scope>NUCLEOTIDE SEQUENCE [LARGE SCALE GENOMIC DNA]</scope>
    <source>
        <strain evidence="18 19">YOKOZUNA-1</strain>
    </source>
</reference>
<dbReference type="Pfam" id="PF01490">
    <property type="entry name" value="Aa_trans"/>
    <property type="match status" value="1"/>
</dbReference>
<dbReference type="InterPro" id="IPR013057">
    <property type="entry name" value="AA_transpt_TM"/>
</dbReference>
<feature type="region of interest" description="Disordered" evidence="15">
    <location>
        <begin position="1"/>
        <end position="38"/>
    </location>
</feature>
<organism evidence="18 19">
    <name type="scientific">Ramazzottius varieornatus</name>
    <name type="common">Water bear</name>
    <name type="synonym">Tardigrade</name>
    <dbReference type="NCBI Taxonomy" id="947166"/>
    <lineage>
        <taxon>Eukaryota</taxon>
        <taxon>Metazoa</taxon>
        <taxon>Ecdysozoa</taxon>
        <taxon>Tardigrada</taxon>
        <taxon>Eutardigrada</taxon>
        <taxon>Parachela</taxon>
        <taxon>Hypsibioidea</taxon>
        <taxon>Ramazzottiidae</taxon>
        <taxon>Ramazzottius</taxon>
    </lineage>
</organism>
<keyword evidence="6" id="KW-0967">Endosome</keyword>
<evidence type="ECO:0000256" key="12">
    <source>
        <dbReference type="ARBA" id="ARBA00023180"/>
    </source>
</evidence>
<keyword evidence="5" id="KW-0479">Metal-binding</keyword>
<evidence type="ECO:0000259" key="17">
    <source>
        <dbReference type="Pfam" id="PF01490"/>
    </source>
</evidence>
<feature type="transmembrane region" description="Helical" evidence="16">
    <location>
        <begin position="484"/>
        <end position="504"/>
    </location>
</feature>
<keyword evidence="4 16" id="KW-0812">Transmembrane</keyword>
<feature type="transmembrane region" description="Helical" evidence="16">
    <location>
        <begin position="240"/>
        <end position="256"/>
    </location>
</feature>
<evidence type="ECO:0000256" key="7">
    <source>
        <dbReference type="ARBA" id="ARBA00022970"/>
    </source>
</evidence>
<comment type="caution">
    <text evidence="18">The sequence shown here is derived from an EMBL/GenBank/DDBJ whole genome shotgun (WGS) entry which is preliminary data.</text>
</comment>
<feature type="domain" description="Amino acid transporter transmembrane" evidence="17">
    <location>
        <begin position="98"/>
        <end position="498"/>
    </location>
</feature>
<evidence type="ECO:0000256" key="14">
    <source>
        <dbReference type="ARBA" id="ARBA00038442"/>
    </source>
</evidence>
<dbReference type="Proteomes" id="UP000186922">
    <property type="component" value="Unassembled WGS sequence"/>
</dbReference>
<gene>
    <name evidence="18" type="primary">RvY_10974-1</name>
    <name evidence="18" type="synonym">RvY_10974.1</name>
    <name evidence="18" type="ORF">RvY_10974</name>
</gene>
<proteinExistence type="inferred from homology"/>
<keyword evidence="11" id="KW-1015">Disulfide bond</keyword>
<dbReference type="STRING" id="947166.A0A1D1VIZ9"/>
<dbReference type="EMBL" id="BDGG01000005">
    <property type="protein sequence ID" value="GAV00073.1"/>
    <property type="molecule type" value="Genomic_DNA"/>
</dbReference>
<evidence type="ECO:0000256" key="4">
    <source>
        <dbReference type="ARBA" id="ARBA00022692"/>
    </source>
</evidence>
<feature type="transmembrane region" description="Helical" evidence="16">
    <location>
        <begin position="419"/>
        <end position="442"/>
    </location>
</feature>
<keyword evidence="12" id="KW-0325">Glycoprotein</keyword>
<evidence type="ECO:0000256" key="3">
    <source>
        <dbReference type="ARBA" id="ARBA00022448"/>
    </source>
</evidence>
<comment type="similarity">
    <text evidence="14">Belongs to the amino acid/polyamine transporter 2 family. SLC38A9 subfamily.</text>
</comment>
<evidence type="ECO:0000256" key="1">
    <source>
        <dbReference type="ARBA" id="ARBA00004107"/>
    </source>
</evidence>
<keyword evidence="3" id="KW-0813">Transport</keyword>
<feature type="transmembrane region" description="Helical" evidence="16">
    <location>
        <begin position="174"/>
        <end position="196"/>
    </location>
</feature>
<evidence type="ECO:0000256" key="11">
    <source>
        <dbReference type="ARBA" id="ARBA00023157"/>
    </source>
</evidence>
<feature type="transmembrane region" description="Helical" evidence="16">
    <location>
        <begin position="307"/>
        <end position="327"/>
    </location>
</feature>
<evidence type="ECO:0000256" key="16">
    <source>
        <dbReference type="SAM" id="Phobius"/>
    </source>
</evidence>
<name>A0A1D1VIZ9_RAMVA</name>
<keyword evidence="9" id="KW-0915">Sodium</keyword>
<dbReference type="GO" id="GO:0046872">
    <property type="term" value="F:metal ion binding"/>
    <property type="evidence" value="ECO:0007669"/>
    <property type="project" value="UniProtKB-KW"/>
</dbReference>
<comment type="subcellular location">
    <subcellularLocation>
        <location evidence="1">Late endosome membrane</location>
        <topology evidence="1">Multi-pass membrane protein</topology>
    </subcellularLocation>
    <subcellularLocation>
        <location evidence="2">Lysosome membrane</location>
        <topology evidence="2">Multi-pass membrane protein</topology>
    </subcellularLocation>
</comment>
<dbReference type="PANTHER" id="PTHR22950">
    <property type="entry name" value="AMINO ACID TRANSPORTER"/>
    <property type="match status" value="1"/>
</dbReference>
<evidence type="ECO:0000256" key="9">
    <source>
        <dbReference type="ARBA" id="ARBA00023053"/>
    </source>
</evidence>
<feature type="transmembrane region" description="Helical" evidence="16">
    <location>
        <begin position="95"/>
        <end position="118"/>
    </location>
</feature>
<evidence type="ECO:0000313" key="19">
    <source>
        <dbReference type="Proteomes" id="UP000186922"/>
    </source>
</evidence>
<evidence type="ECO:0000256" key="2">
    <source>
        <dbReference type="ARBA" id="ARBA00004155"/>
    </source>
</evidence>
<feature type="transmembrane region" description="Helical" evidence="16">
    <location>
        <begin position="381"/>
        <end position="407"/>
    </location>
</feature>
<feature type="transmembrane region" description="Helical" evidence="16">
    <location>
        <begin position="448"/>
        <end position="472"/>
    </location>
</feature>
<dbReference type="GO" id="GO:0005765">
    <property type="term" value="C:lysosomal membrane"/>
    <property type="evidence" value="ECO:0007669"/>
    <property type="project" value="UniProtKB-SubCell"/>
</dbReference>
<feature type="transmembrane region" description="Helical" evidence="16">
    <location>
        <begin position="124"/>
        <end position="145"/>
    </location>
</feature>
<keyword evidence="19" id="KW-1185">Reference proteome</keyword>
<feature type="transmembrane region" description="Helical" evidence="16">
    <location>
        <begin position="268"/>
        <end position="287"/>
    </location>
</feature>
<keyword evidence="13" id="KW-0458">Lysosome</keyword>
<keyword evidence="7" id="KW-0029">Amino-acid transport</keyword>
<sequence length="507" mass="56517">MSDNEDDVTEASALLRQQHPTNPRHGGSDENATGPASGARWNTVQQSAYETQTGTSIFPTDTRVDLTALVEDDNLLDLSPHELPRAHSDVNTQGSFVTVLSLWTTMMGSSLLVMPWAIQEAGLVLGLFLIFLMACLTCFPTTLIYKAADYLELTLKVPVVEFQDICSRLLGPRIAWISLAVSLLNLIGAMVVYWILMSTMLYQIGCFFYEVSYPGPANITDGPFNLPTTGYFYQYWNDRLTVPFYLVFLLLPVICLQRPTFFTKLSSFGIVAVIFMITFVTTKIWTWGFHATSATPNFTLARGHFPALTGTLSMGFFIHNCILSMTAHHQQPQKKTRDTAIAFLMVAVSYMIVGGGFYAAFPDDKKTIADNFLKNFSNKEVLALAARALLFFQMFTVFPLLAYLFRVQLFYAAFGRLDLSYHFIIILNAVLVGVCLLFASLYPRIGDILRVLGSICGLVYVFTLPLLLDLAVRSRAGEKSLLRTIIYVFLIGLGLANFIAQFVIPTH</sequence>
<dbReference type="GO" id="GO:0031902">
    <property type="term" value="C:late endosome membrane"/>
    <property type="evidence" value="ECO:0007669"/>
    <property type="project" value="UniProtKB-SubCell"/>
</dbReference>